<dbReference type="InterPro" id="IPR014166">
    <property type="entry name" value="Tol-Pal_acyl-CoA_thioesterase"/>
</dbReference>
<dbReference type="RefSeq" id="WP_184383355.1">
    <property type="nucleotide sequence ID" value="NZ_JACIDJ010000002.1"/>
</dbReference>
<dbReference type="InterPro" id="IPR006684">
    <property type="entry name" value="YbgC/YbaW"/>
</dbReference>
<dbReference type="EC" id="3.1.2.-" evidence="3"/>
<proteinExistence type="inferred from homology"/>
<sequence length="146" mass="16551">MSDFAHRHTLRVYYEDTDAGGIVYHAAYLRFAERARTEALRDIGLPHSRMQEEHGCFLVVKRAALEYERPARLDDSLVVITRIRRAAASLLLDQQAWRGEERLVRIEVKLACVDQATLSARRLPEPWLGALRARISDCPAEGGLAP</sequence>
<dbReference type="GO" id="GO:0047617">
    <property type="term" value="F:fatty acyl-CoA hydrolase activity"/>
    <property type="evidence" value="ECO:0007669"/>
    <property type="project" value="TreeGrafter"/>
</dbReference>
<dbReference type="NCBIfam" id="TIGR02799">
    <property type="entry name" value="thio_ybgC"/>
    <property type="match status" value="1"/>
</dbReference>
<dbReference type="SUPFAM" id="SSF54637">
    <property type="entry name" value="Thioesterase/thiol ester dehydrase-isomerase"/>
    <property type="match status" value="1"/>
</dbReference>
<evidence type="ECO:0000313" key="4">
    <source>
        <dbReference type="Proteomes" id="UP000553193"/>
    </source>
</evidence>
<dbReference type="InterPro" id="IPR029069">
    <property type="entry name" value="HotDog_dom_sf"/>
</dbReference>
<keyword evidence="2 3" id="KW-0378">Hydrolase</keyword>
<dbReference type="InterPro" id="IPR008272">
    <property type="entry name" value="HB-CoA_thioesterase_AS"/>
</dbReference>
<comment type="caution">
    <text evidence="3">The sequence shown here is derived from an EMBL/GenBank/DDBJ whole genome shotgun (WGS) entry which is preliminary data.</text>
</comment>
<dbReference type="PANTHER" id="PTHR31793">
    <property type="entry name" value="4-HYDROXYBENZOYL-COA THIOESTERASE FAMILY MEMBER"/>
    <property type="match status" value="1"/>
</dbReference>
<comment type="similarity">
    <text evidence="1">Belongs to the 4-hydroxybenzoyl-CoA thioesterase family.</text>
</comment>
<dbReference type="InterPro" id="IPR050563">
    <property type="entry name" value="4-hydroxybenzoyl-CoA_TE"/>
</dbReference>
<evidence type="ECO:0000313" key="3">
    <source>
        <dbReference type="EMBL" id="MBB3898281.1"/>
    </source>
</evidence>
<keyword evidence="4" id="KW-1185">Reference proteome</keyword>
<dbReference type="PANTHER" id="PTHR31793:SF37">
    <property type="entry name" value="ACYL-COA THIOESTER HYDROLASE YBGC"/>
    <property type="match status" value="1"/>
</dbReference>
<dbReference type="Pfam" id="PF13279">
    <property type="entry name" value="4HBT_2"/>
    <property type="match status" value="1"/>
</dbReference>
<dbReference type="CDD" id="cd00586">
    <property type="entry name" value="4HBT"/>
    <property type="match status" value="1"/>
</dbReference>
<dbReference type="Proteomes" id="UP000553193">
    <property type="component" value="Unassembled WGS sequence"/>
</dbReference>
<dbReference type="PROSITE" id="PS01328">
    <property type="entry name" value="4HBCOA_THIOESTERASE"/>
    <property type="match status" value="1"/>
</dbReference>
<reference evidence="3 4" key="1">
    <citation type="submission" date="2020-08" db="EMBL/GenBank/DDBJ databases">
        <title>Genomic Encyclopedia of Type Strains, Phase IV (KMG-IV): sequencing the most valuable type-strain genomes for metagenomic binning, comparative biology and taxonomic classification.</title>
        <authorList>
            <person name="Goeker M."/>
        </authorList>
    </citation>
    <scope>NUCLEOTIDE SEQUENCE [LARGE SCALE GENOMIC DNA]</scope>
    <source>
        <strain evidence="3 4">DSM 19979</strain>
    </source>
</reference>
<dbReference type="PIRSF" id="PIRSF003230">
    <property type="entry name" value="YbgC"/>
    <property type="match status" value="1"/>
</dbReference>
<dbReference type="NCBIfam" id="TIGR00051">
    <property type="entry name" value="YbgC/FadM family acyl-CoA thioesterase"/>
    <property type="match status" value="1"/>
</dbReference>
<organism evidence="3 4">
    <name type="scientific">Roseococcus suduntuyensis</name>
    <dbReference type="NCBI Taxonomy" id="455361"/>
    <lineage>
        <taxon>Bacteria</taxon>
        <taxon>Pseudomonadati</taxon>
        <taxon>Pseudomonadota</taxon>
        <taxon>Alphaproteobacteria</taxon>
        <taxon>Acetobacterales</taxon>
        <taxon>Roseomonadaceae</taxon>
        <taxon>Roseococcus</taxon>
    </lineage>
</organism>
<evidence type="ECO:0000256" key="2">
    <source>
        <dbReference type="ARBA" id="ARBA00022801"/>
    </source>
</evidence>
<name>A0A840AAU1_9PROT</name>
<gene>
    <name evidence="3" type="ORF">GGQ83_001718</name>
</gene>
<dbReference type="FunFam" id="3.10.129.10:FF:000004">
    <property type="entry name" value="Tol-pal system-associated acyl-CoA thioesterase"/>
    <property type="match status" value="1"/>
</dbReference>
<dbReference type="AlphaFoldDB" id="A0A840AAU1"/>
<accession>A0A840AAU1</accession>
<protein>
    <submittedName>
        <fullName evidence="3">Acyl-CoA thioester hydrolase</fullName>
        <ecNumber evidence="3">3.1.2.-</ecNumber>
    </submittedName>
</protein>
<dbReference type="EMBL" id="JACIDJ010000002">
    <property type="protein sequence ID" value="MBB3898281.1"/>
    <property type="molecule type" value="Genomic_DNA"/>
</dbReference>
<evidence type="ECO:0000256" key="1">
    <source>
        <dbReference type="ARBA" id="ARBA00005953"/>
    </source>
</evidence>
<dbReference type="Gene3D" id="3.10.129.10">
    <property type="entry name" value="Hotdog Thioesterase"/>
    <property type="match status" value="1"/>
</dbReference>